<organism evidence="1 2">
    <name type="scientific">Araneus ventricosus</name>
    <name type="common">Orbweaver spider</name>
    <name type="synonym">Epeira ventricosa</name>
    <dbReference type="NCBI Taxonomy" id="182803"/>
    <lineage>
        <taxon>Eukaryota</taxon>
        <taxon>Metazoa</taxon>
        <taxon>Ecdysozoa</taxon>
        <taxon>Arthropoda</taxon>
        <taxon>Chelicerata</taxon>
        <taxon>Arachnida</taxon>
        <taxon>Araneae</taxon>
        <taxon>Araneomorphae</taxon>
        <taxon>Entelegynae</taxon>
        <taxon>Araneoidea</taxon>
        <taxon>Araneidae</taxon>
        <taxon>Araneus</taxon>
    </lineage>
</organism>
<comment type="caution">
    <text evidence="1">The sequence shown here is derived from an EMBL/GenBank/DDBJ whole genome shotgun (WGS) entry which is preliminary data.</text>
</comment>
<protein>
    <submittedName>
        <fullName evidence="1">Uncharacterized protein</fullName>
    </submittedName>
</protein>
<keyword evidence="2" id="KW-1185">Reference proteome</keyword>
<evidence type="ECO:0000313" key="1">
    <source>
        <dbReference type="EMBL" id="GBL84162.1"/>
    </source>
</evidence>
<sequence length="93" mass="10668">MILLGQSIAYVITYMEYPRNYNLLYNGHQRPCQDLSRRRYAPSSEMWPSKPHAHCYTLRSDLSDCYGTPELGDKIGDHFGDLPTTLATLATNR</sequence>
<name>A0A4Y2AVS1_ARAVE</name>
<dbReference type="Proteomes" id="UP000499080">
    <property type="component" value="Unassembled WGS sequence"/>
</dbReference>
<accession>A0A4Y2AVS1</accession>
<dbReference type="EMBL" id="BGPR01000036">
    <property type="protein sequence ID" value="GBL84162.1"/>
    <property type="molecule type" value="Genomic_DNA"/>
</dbReference>
<dbReference type="AlphaFoldDB" id="A0A4Y2AVS1"/>
<proteinExistence type="predicted"/>
<evidence type="ECO:0000313" key="2">
    <source>
        <dbReference type="Proteomes" id="UP000499080"/>
    </source>
</evidence>
<gene>
    <name evidence="1" type="ORF">AVEN_118570_1</name>
</gene>
<reference evidence="1 2" key="1">
    <citation type="journal article" date="2019" name="Sci. Rep.">
        <title>Orb-weaving spider Araneus ventricosus genome elucidates the spidroin gene catalogue.</title>
        <authorList>
            <person name="Kono N."/>
            <person name="Nakamura H."/>
            <person name="Ohtoshi R."/>
            <person name="Moran D.A.P."/>
            <person name="Shinohara A."/>
            <person name="Yoshida Y."/>
            <person name="Fujiwara M."/>
            <person name="Mori M."/>
            <person name="Tomita M."/>
            <person name="Arakawa K."/>
        </authorList>
    </citation>
    <scope>NUCLEOTIDE SEQUENCE [LARGE SCALE GENOMIC DNA]</scope>
</reference>